<dbReference type="Pfam" id="PF05170">
    <property type="entry name" value="AsmA"/>
    <property type="match status" value="1"/>
</dbReference>
<name>A0A3N0E7B7_SINP1</name>
<organism evidence="4 5">
    <name type="scientific">Sinomicrobium pectinilyticum</name>
    <dbReference type="NCBI Taxonomy" id="1084421"/>
    <lineage>
        <taxon>Bacteria</taxon>
        <taxon>Pseudomonadati</taxon>
        <taxon>Bacteroidota</taxon>
        <taxon>Flavobacteriia</taxon>
        <taxon>Flavobacteriales</taxon>
        <taxon>Flavobacteriaceae</taxon>
        <taxon>Sinomicrobium</taxon>
    </lineage>
</organism>
<gene>
    <name evidence="4" type="ORF">ED312_14745</name>
</gene>
<dbReference type="AlphaFoldDB" id="A0A3N0E7B7"/>
<feature type="domain" description="AsmA" evidence="3">
    <location>
        <begin position="4"/>
        <end position="179"/>
    </location>
</feature>
<keyword evidence="2" id="KW-0812">Transmembrane</keyword>
<evidence type="ECO:0000259" key="3">
    <source>
        <dbReference type="Pfam" id="PF05170"/>
    </source>
</evidence>
<keyword evidence="5" id="KW-1185">Reference proteome</keyword>
<keyword evidence="2" id="KW-1133">Transmembrane helix</keyword>
<evidence type="ECO:0000256" key="2">
    <source>
        <dbReference type="SAM" id="Phobius"/>
    </source>
</evidence>
<feature type="transmembrane region" description="Helical" evidence="2">
    <location>
        <begin position="7"/>
        <end position="28"/>
    </location>
</feature>
<dbReference type="EMBL" id="RJTM01000102">
    <property type="protein sequence ID" value="RNL83735.1"/>
    <property type="molecule type" value="Genomic_DNA"/>
</dbReference>
<evidence type="ECO:0000313" key="5">
    <source>
        <dbReference type="Proteomes" id="UP000267469"/>
    </source>
</evidence>
<dbReference type="PANTHER" id="PTHR30441">
    <property type="entry name" value="DUF748 DOMAIN-CONTAINING PROTEIN"/>
    <property type="match status" value="1"/>
</dbReference>
<reference evidence="4 5" key="1">
    <citation type="submission" date="2018-10" db="EMBL/GenBank/DDBJ databases">
        <title>Sinomicrobium pectinilyticum sp. nov., a pectinase-producing bacterium isolated from alkaline and saline soil, and emended description of the genus Sinomicrobium.</title>
        <authorList>
            <person name="Cheng B."/>
            <person name="Li C."/>
            <person name="Lai Q."/>
            <person name="Du M."/>
            <person name="Shao Z."/>
            <person name="Xu P."/>
            <person name="Yang C."/>
        </authorList>
    </citation>
    <scope>NUCLEOTIDE SEQUENCE [LARGE SCALE GENOMIC DNA]</scope>
    <source>
        <strain evidence="4 5">5DNS001</strain>
    </source>
</reference>
<feature type="compositionally biased region" description="Basic and acidic residues" evidence="1">
    <location>
        <begin position="845"/>
        <end position="863"/>
    </location>
</feature>
<keyword evidence="2" id="KW-0472">Membrane</keyword>
<dbReference type="InterPro" id="IPR007844">
    <property type="entry name" value="AsmA"/>
</dbReference>
<comment type="caution">
    <text evidence="4">The sequence shown here is derived from an EMBL/GenBank/DDBJ whole genome shotgun (WGS) entry which is preliminary data.</text>
</comment>
<feature type="region of interest" description="Disordered" evidence="1">
    <location>
        <begin position="842"/>
        <end position="863"/>
    </location>
</feature>
<dbReference type="GO" id="GO:0090313">
    <property type="term" value="P:regulation of protein targeting to membrane"/>
    <property type="evidence" value="ECO:0007669"/>
    <property type="project" value="TreeGrafter"/>
</dbReference>
<protein>
    <submittedName>
        <fullName evidence="4">AsmA family protein</fullName>
    </submittedName>
</protein>
<evidence type="ECO:0000313" key="4">
    <source>
        <dbReference type="EMBL" id="RNL83735.1"/>
    </source>
</evidence>
<dbReference type="InterPro" id="IPR052894">
    <property type="entry name" value="AsmA-related"/>
</dbReference>
<feature type="region of interest" description="Disordered" evidence="1">
    <location>
        <begin position="526"/>
        <end position="549"/>
    </location>
</feature>
<dbReference type="RefSeq" id="WP_123216784.1">
    <property type="nucleotide sequence ID" value="NZ_RJTM01000102.1"/>
</dbReference>
<proteinExistence type="predicted"/>
<feature type="compositionally biased region" description="Basic and acidic residues" evidence="1">
    <location>
        <begin position="540"/>
        <end position="549"/>
    </location>
</feature>
<dbReference type="OrthoDB" id="596403at2"/>
<sequence>MKIKKGLKIAGITLGILILLLAVTPLLFKDKITALIKENINENINAKVDFKDMDISLLSGFPKARVSLNEISVINLSPFEGDTLFYADEVSVKMGIGELFKGSGMQISSFAVDKANVNILVNSEGKANYDIAKETGSTDNSKEGAAEGEDFSFSVQQYAIRDSRISYMDEEGKMQFVMDEFNHSGSGDLSLTKSELKTKTNALVSFVMDSTAYVSKNRVDLNAVIGIDLEKNRYSFLDNTLLLNQLPLVFDGYVQLNDNSQEVDVTFNTPSSDFKNFLAVIPEAYSSNIDNVQTTGNFEVKGKVKGVVDDTHIPTFDIKIASDNASFKYPDLPKSVSDIKLATEIVNKTGLAKDTYVDIQKLSFRIDQDVFNANARLNNVTENMHVNARIDGKLNLANLSRAYPFPMKEELSGILVADITTAFDMASIENQKYENTRNSGTVDLTGFTYASAEMANPVSISKANVTFNPATVKLNTFQAKTGQTDLNATGTINNLMGFMFNKENIEGNFTLSSDTFSLNDFMVAEAEGEGTPEGGSEKPGTGEKSDAKTEEKIKIPSFLDCTVDASANTVIYDNLKLKNVKGTLIIRDEKATLKNLRSDVFNGQLAINGDVSTKEATPTFNMKMDISNFDIAESFQGLDLLKALTPIAGILEGKLNTDLSLSGNLNDDLTPVLTSVSGDALAEVLTSGIDTGNSKLLSGLTSNLSFLDVNKLNLKDIKTHLSFDNGKVNVKPFHIKYQDIDIEVAGSHGFDKTMAYKATFNVPAKYLGKEASNLLAQLNEKEKEEMTVPVTATIGGTYTSPSVSTDMKSAVTALTQQLIARQKDKLVGQGKDAVGNALGNLLGGKSKDSTATDTTAAKKQESVKEAAKDVLQGLFGKKKKDTTN</sequence>
<dbReference type="Proteomes" id="UP000267469">
    <property type="component" value="Unassembled WGS sequence"/>
</dbReference>
<evidence type="ECO:0000256" key="1">
    <source>
        <dbReference type="SAM" id="MobiDB-lite"/>
    </source>
</evidence>
<accession>A0A3N0E7B7</accession>
<dbReference type="PANTHER" id="PTHR30441:SF8">
    <property type="entry name" value="DUF748 DOMAIN-CONTAINING PROTEIN"/>
    <property type="match status" value="1"/>
</dbReference>
<dbReference type="GO" id="GO:0005886">
    <property type="term" value="C:plasma membrane"/>
    <property type="evidence" value="ECO:0007669"/>
    <property type="project" value="TreeGrafter"/>
</dbReference>